<feature type="transmembrane region" description="Helical" evidence="6">
    <location>
        <begin position="152"/>
        <end position="172"/>
    </location>
</feature>
<evidence type="ECO:0000256" key="4">
    <source>
        <dbReference type="ARBA" id="ARBA00023136"/>
    </source>
</evidence>
<feature type="transmembrane region" description="Helical" evidence="6">
    <location>
        <begin position="47"/>
        <end position="70"/>
    </location>
</feature>
<protein>
    <recommendedName>
        <fullName evidence="7">Rhodopsin domain-containing protein</fullName>
    </recommendedName>
</protein>
<keyword evidence="2 6" id="KW-0812">Transmembrane</keyword>
<keyword evidence="4 6" id="KW-0472">Membrane</keyword>
<evidence type="ECO:0000256" key="5">
    <source>
        <dbReference type="ARBA" id="ARBA00038359"/>
    </source>
</evidence>
<sequence>MPSSPAPTGFSALVAIANGEAEGIRTLSPEDIQKRLDNYDKVYPHNLGLFVVVIAFTVAILAVLILRWWLSWRYHGRFIPEDWLMIPAAIFLCCLTANTDVGTSSAGIGKHIWQLTYEEAIRVLPVIYAHMPAYILSTFFNQLSILACTYRIFNHASCLLLLWLVHLGFWHWGIWLPTTLSVFLTQCLPIQSNYTLSLRFDSNTECKGYVPVYLIVASVHVPVDFAILAVPILLVLRLHVPKRKKVTAILLASVGFLAASCSVPRAAFAVLYSKSAYLERY</sequence>
<gene>
    <name evidence="8" type="ORF">QQZ08_001777</name>
</gene>
<dbReference type="PANTHER" id="PTHR33048:SF47">
    <property type="entry name" value="INTEGRAL MEMBRANE PROTEIN-RELATED"/>
    <property type="match status" value="1"/>
</dbReference>
<evidence type="ECO:0000256" key="1">
    <source>
        <dbReference type="ARBA" id="ARBA00004141"/>
    </source>
</evidence>
<keyword evidence="9" id="KW-1185">Reference proteome</keyword>
<dbReference type="InterPro" id="IPR052337">
    <property type="entry name" value="SAT4-like"/>
</dbReference>
<evidence type="ECO:0000256" key="2">
    <source>
        <dbReference type="ARBA" id="ARBA00022692"/>
    </source>
</evidence>
<evidence type="ECO:0000313" key="8">
    <source>
        <dbReference type="EMBL" id="KAK7431559.1"/>
    </source>
</evidence>
<proteinExistence type="inferred from homology"/>
<comment type="caution">
    <text evidence="8">The sequence shown here is derived from an EMBL/GenBank/DDBJ whole genome shotgun (WGS) entry which is preliminary data.</text>
</comment>
<dbReference type="PANTHER" id="PTHR33048">
    <property type="entry name" value="PTH11-LIKE INTEGRAL MEMBRANE PROTEIN (AFU_ORTHOLOGUE AFUA_5G11245)"/>
    <property type="match status" value="1"/>
</dbReference>
<evidence type="ECO:0000259" key="7">
    <source>
        <dbReference type="Pfam" id="PF20684"/>
    </source>
</evidence>
<dbReference type="Proteomes" id="UP001498421">
    <property type="component" value="Unassembled WGS sequence"/>
</dbReference>
<evidence type="ECO:0000256" key="3">
    <source>
        <dbReference type="ARBA" id="ARBA00022989"/>
    </source>
</evidence>
<dbReference type="EMBL" id="JAZAVK010000010">
    <property type="protein sequence ID" value="KAK7431559.1"/>
    <property type="molecule type" value="Genomic_DNA"/>
</dbReference>
<comment type="similarity">
    <text evidence="5">Belongs to the SAT4 family.</text>
</comment>
<comment type="subcellular location">
    <subcellularLocation>
        <location evidence="1">Membrane</location>
        <topology evidence="1">Multi-pass membrane protein</topology>
    </subcellularLocation>
</comment>
<feature type="domain" description="Rhodopsin" evidence="7">
    <location>
        <begin position="66"/>
        <end position="269"/>
    </location>
</feature>
<feature type="transmembrane region" description="Helical" evidence="6">
    <location>
        <begin position="121"/>
        <end position="140"/>
    </location>
</feature>
<keyword evidence="3 6" id="KW-1133">Transmembrane helix</keyword>
<dbReference type="Pfam" id="PF20684">
    <property type="entry name" value="Fung_rhodopsin"/>
    <property type="match status" value="1"/>
</dbReference>
<feature type="transmembrane region" description="Helical" evidence="6">
    <location>
        <begin position="212"/>
        <end position="236"/>
    </location>
</feature>
<organism evidence="8 9">
    <name type="scientific">Neonectria magnoliae</name>
    <dbReference type="NCBI Taxonomy" id="2732573"/>
    <lineage>
        <taxon>Eukaryota</taxon>
        <taxon>Fungi</taxon>
        <taxon>Dikarya</taxon>
        <taxon>Ascomycota</taxon>
        <taxon>Pezizomycotina</taxon>
        <taxon>Sordariomycetes</taxon>
        <taxon>Hypocreomycetidae</taxon>
        <taxon>Hypocreales</taxon>
        <taxon>Nectriaceae</taxon>
        <taxon>Neonectria</taxon>
    </lineage>
</organism>
<reference evidence="8 9" key="1">
    <citation type="journal article" date="2025" name="Microbiol. Resour. Announc.">
        <title>Draft genome sequences for Neonectria magnoliae and Neonectria punicea, canker pathogens of Liriodendron tulipifera and Acer saccharum in West Virginia.</title>
        <authorList>
            <person name="Petronek H.M."/>
            <person name="Kasson M.T."/>
            <person name="Metheny A.M."/>
            <person name="Stauder C.M."/>
            <person name="Lovett B."/>
            <person name="Lynch S.C."/>
            <person name="Garnas J.R."/>
            <person name="Kasson L.R."/>
            <person name="Stajich J.E."/>
        </authorList>
    </citation>
    <scope>NUCLEOTIDE SEQUENCE [LARGE SCALE GENOMIC DNA]</scope>
    <source>
        <strain evidence="8 9">NRRL 64651</strain>
    </source>
</reference>
<name>A0ABR1IDC9_9HYPO</name>
<evidence type="ECO:0000256" key="6">
    <source>
        <dbReference type="SAM" id="Phobius"/>
    </source>
</evidence>
<evidence type="ECO:0000313" key="9">
    <source>
        <dbReference type="Proteomes" id="UP001498421"/>
    </source>
</evidence>
<accession>A0ABR1IDC9</accession>
<feature type="transmembrane region" description="Helical" evidence="6">
    <location>
        <begin position="248"/>
        <end position="272"/>
    </location>
</feature>
<dbReference type="InterPro" id="IPR049326">
    <property type="entry name" value="Rhodopsin_dom_fungi"/>
</dbReference>
<feature type="transmembrane region" description="Helical" evidence="6">
    <location>
        <begin position="82"/>
        <end position="101"/>
    </location>
</feature>